<protein>
    <submittedName>
        <fullName evidence="2">DEAD/DEAH box helicase family protein</fullName>
    </submittedName>
</protein>
<keyword evidence="2" id="KW-0067">ATP-binding</keyword>
<dbReference type="SMART" id="SM00382">
    <property type="entry name" value="AAA"/>
    <property type="match status" value="1"/>
</dbReference>
<gene>
    <name evidence="2" type="ORF">OM076_33130</name>
</gene>
<dbReference type="GO" id="GO:0016787">
    <property type="term" value="F:hydrolase activity"/>
    <property type="evidence" value="ECO:0007669"/>
    <property type="project" value="InterPro"/>
</dbReference>
<evidence type="ECO:0000313" key="3">
    <source>
        <dbReference type="Proteomes" id="UP001149140"/>
    </source>
</evidence>
<organism evidence="2 3">
    <name type="scientific">Solirubrobacter ginsenosidimutans</name>
    <dbReference type="NCBI Taxonomy" id="490573"/>
    <lineage>
        <taxon>Bacteria</taxon>
        <taxon>Bacillati</taxon>
        <taxon>Actinomycetota</taxon>
        <taxon>Thermoleophilia</taxon>
        <taxon>Solirubrobacterales</taxon>
        <taxon>Solirubrobacteraceae</taxon>
        <taxon>Solirubrobacter</taxon>
    </lineage>
</organism>
<keyword evidence="2" id="KW-0347">Helicase</keyword>
<keyword evidence="2" id="KW-0378">Hydrolase</keyword>
<evidence type="ECO:0000313" key="2">
    <source>
        <dbReference type="EMBL" id="MDA0165160.1"/>
    </source>
</evidence>
<dbReference type="PANTHER" id="PTHR47396">
    <property type="entry name" value="TYPE I RESTRICTION ENZYME ECOKI R PROTEIN"/>
    <property type="match status" value="1"/>
</dbReference>
<dbReference type="Gene3D" id="3.40.50.300">
    <property type="entry name" value="P-loop containing nucleotide triphosphate hydrolases"/>
    <property type="match status" value="1"/>
</dbReference>
<feature type="domain" description="Helicase ATP-binding" evidence="1">
    <location>
        <begin position="27"/>
        <end position="255"/>
    </location>
</feature>
<dbReference type="GO" id="GO:0005829">
    <property type="term" value="C:cytosol"/>
    <property type="evidence" value="ECO:0007669"/>
    <property type="project" value="TreeGrafter"/>
</dbReference>
<dbReference type="SMART" id="SM00487">
    <property type="entry name" value="DEXDc"/>
    <property type="match status" value="1"/>
</dbReference>
<dbReference type="InterPro" id="IPR014001">
    <property type="entry name" value="Helicase_ATP-bd"/>
</dbReference>
<name>A0A9X3MYK2_9ACTN</name>
<comment type="caution">
    <text evidence="2">The sequence shown here is derived from an EMBL/GenBank/DDBJ whole genome shotgun (WGS) entry which is preliminary data.</text>
</comment>
<evidence type="ECO:0000259" key="1">
    <source>
        <dbReference type="PROSITE" id="PS51192"/>
    </source>
</evidence>
<dbReference type="PROSITE" id="PS51192">
    <property type="entry name" value="HELICASE_ATP_BIND_1"/>
    <property type="match status" value="1"/>
</dbReference>
<dbReference type="InterPro" id="IPR006935">
    <property type="entry name" value="Helicase/UvrB_N"/>
</dbReference>
<proteinExistence type="predicted"/>
<dbReference type="InterPro" id="IPR050742">
    <property type="entry name" value="Helicase_Restrict-Modif_Enz"/>
</dbReference>
<keyword evidence="2" id="KW-0547">Nucleotide-binding</keyword>
<dbReference type="InterPro" id="IPR027417">
    <property type="entry name" value="P-loop_NTPase"/>
</dbReference>
<dbReference type="InterPro" id="IPR003593">
    <property type="entry name" value="AAA+_ATPase"/>
</dbReference>
<dbReference type="GO" id="GO:0004386">
    <property type="term" value="F:helicase activity"/>
    <property type="evidence" value="ECO:0007669"/>
    <property type="project" value="UniProtKB-KW"/>
</dbReference>
<dbReference type="EMBL" id="JAPDOD010000042">
    <property type="protein sequence ID" value="MDA0165160.1"/>
    <property type="molecule type" value="Genomic_DNA"/>
</dbReference>
<dbReference type="CDD" id="cd18785">
    <property type="entry name" value="SF2_C"/>
    <property type="match status" value="1"/>
</dbReference>
<accession>A0A9X3MYK2</accession>
<keyword evidence="3" id="KW-1185">Reference proteome</keyword>
<dbReference type="GO" id="GO:0005524">
    <property type="term" value="F:ATP binding"/>
    <property type="evidence" value="ECO:0007669"/>
    <property type="project" value="InterPro"/>
</dbReference>
<dbReference type="GO" id="GO:0003677">
    <property type="term" value="F:DNA binding"/>
    <property type="evidence" value="ECO:0007669"/>
    <property type="project" value="InterPro"/>
</dbReference>
<reference evidence="2" key="1">
    <citation type="submission" date="2022-10" db="EMBL/GenBank/DDBJ databases">
        <title>The WGS of Solirubrobacter ginsenosidimutans DSM 21036.</title>
        <authorList>
            <person name="Jiang Z."/>
        </authorList>
    </citation>
    <scope>NUCLEOTIDE SEQUENCE</scope>
    <source>
        <strain evidence="2">DSM 21036</strain>
    </source>
</reference>
<sequence length="969" mass="104595">MSGRFDDLKFFGQWRPYQRAALAAFERDRAQGNLSTHIVAPPGSGKTLLGVELIRRVGKRALVLAPNQGIQQQWPRAVGEFTPNPAAIAGADPLKPIACLSYQALCQLEDPEIVLGRLAQSRWAGERAAATGMTPEEAMREGEAFEGAAADRRARELSRISAALKREVARGEHAGVELRDMLSTTAKQRVQQLAKMGVGVVLLDECHHLASLWGYVVRAVLGELGEKVHVIGLTATPPVGLPEAEAELYAALLGPVDFTVPTPAVVRDGHLAPYQELAWLTEPLKTEREWLAEHDSRFRELITTLHDDAESDISFPRWVGSRMRERKRSPDDDAEVPWEAFQKRSPKLARAGIRFLLSADLSIPSGAPRGEAYRQAPDLEDWLVLLEDYALRCLASSETRGAGERYDAISAALRELGFQLTRKGIRRGTSEVDRLLTGSQAKALGLVEVLSAEADARGDALRGLVLCDAELASQRPDDALTGVLDPAAGTARHALLAIANDSRTAPIRPLLVSGRGLRCAPQDADVLLEALRVAAEERFTLPEWEAEVDGLLASLSSSGAEWMPRAWVELATTLLVEGTTSVLVGTRALLGEGWNCRPLNVLVDMTIATTGVSVQQMRGRTLRLDPADPQKVSSNWDVVCVAPDLVRGTADYERFVRKHLHLFAPAEDGEVEAGPSHVHPEMGPFAPPPVEHFGALNAAQLERASDRAAARELWQVGTPYRGVELPTLLVRPSRPDVPAPAVGGSSRGVQLSQKVPIAGGVGGAAVFAALGLATGTPVELAGLALAPLGLGWAAFRLRAAKKRLPLVLPLDAAARAVAEAYRELGELSPEAAGSLTIEPRAAGYLRVELTKATPAEGHRFAAALDELVGVSDAPRYLVSRPLADPRRGALGLLGRVLTRRPPFDERLHPVPKDLARNKERAEAFARAWSRQVGPGRLVFTQRSEEGREARAEAASADGGYETLVRDVWV</sequence>
<dbReference type="Pfam" id="PF04851">
    <property type="entry name" value="ResIII"/>
    <property type="match status" value="1"/>
</dbReference>
<dbReference type="PANTHER" id="PTHR47396:SF1">
    <property type="entry name" value="ATP-DEPENDENT HELICASE IRC3-RELATED"/>
    <property type="match status" value="1"/>
</dbReference>
<dbReference type="Proteomes" id="UP001149140">
    <property type="component" value="Unassembled WGS sequence"/>
</dbReference>
<dbReference type="SUPFAM" id="SSF52540">
    <property type="entry name" value="P-loop containing nucleoside triphosphate hydrolases"/>
    <property type="match status" value="2"/>
</dbReference>
<dbReference type="RefSeq" id="WP_270044417.1">
    <property type="nucleotide sequence ID" value="NZ_JAPDOD010000042.1"/>
</dbReference>
<dbReference type="AlphaFoldDB" id="A0A9X3MYK2"/>